<evidence type="ECO:0000313" key="2">
    <source>
        <dbReference type="EMBL" id="CAB4735789.1"/>
    </source>
</evidence>
<organism evidence="2">
    <name type="scientific">freshwater metagenome</name>
    <dbReference type="NCBI Taxonomy" id="449393"/>
    <lineage>
        <taxon>unclassified sequences</taxon>
        <taxon>metagenomes</taxon>
        <taxon>ecological metagenomes</taxon>
    </lineage>
</organism>
<feature type="region of interest" description="Disordered" evidence="1">
    <location>
        <begin position="1"/>
        <end position="62"/>
    </location>
</feature>
<dbReference type="AlphaFoldDB" id="A0A6J6SNM8"/>
<sequence>MSENKETPQPTAPEPVIEHSEKSLTGSAAVVGLVPSDQFDRPMMNLDGPPPPSSTATDSADE</sequence>
<name>A0A6J6SNM8_9ZZZZ</name>
<protein>
    <submittedName>
        <fullName evidence="2">Unannotated protein</fullName>
    </submittedName>
</protein>
<evidence type="ECO:0000256" key="1">
    <source>
        <dbReference type="SAM" id="MobiDB-lite"/>
    </source>
</evidence>
<proteinExistence type="predicted"/>
<gene>
    <name evidence="2" type="ORF">UFOPK2761_00888</name>
</gene>
<reference evidence="2" key="1">
    <citation type="submission" date="2020-05" db="EMBL/GenBank/DDBJ databases">
        <authorList>
            <person name="Chiriac C."/>
            <person name="Salcher M."/>
            <person name="Ghai R."/>
            <person name="Kavagutti S V."/>
        </authorList>
    </citation>
    <scope>NUCLEOTIDE SEQUENCE</scope>
</reference>
<accession>A0A6J6SNM8</accession>
<dbReference type="EMBL" id="CAEZYQ010000005">
    <property type="protein sequence ID" value="CAB4735789.1"/>
    <property type="molecule type" value="Genomic_DNA"/>
</dbReference>